<sequence length="250" mass="28465">MQCVDMNSQTPPESLLDTNYALVYPENQNCTWNIRVHNGYRLLLTLNVTSSLDRNISTLDCVQEGRKYGFRSSCFEVELAPPGFQPNIFRPRLFTPRLIRCFVSSAEVWESKGFEKDIYHSENVDRTKELYLSIIGENSTSAARKEVARKEVARKEVARNKYEDECINTFGSGVDGIVFTVGEDNVADTLKCPRRLDGKAFTDTDCTNNTLQNDGYITSKTLDSSSRKSTSDLDSFYFEFEVDVHHKVDD</sequence>
<organism evidence="4 5">
    <name type="scientific">Potamilus streckersoni</name>
    <dbReference type="NCBI Taxonomy" id="2493646"/>
    <lineage>
        <taxon>Eukaryota</taxon>
        <taxon>Metazoa</taxon>
        <taxon>Spiralia</taxon>
        <taxon>Lophotrochozoa</taxon>
        <taxon>Mollusca</taxon>
        <taxon>Bivalvia</taxon>
        <taxon>Autobranchia</taxon>
        <taxon>Heteroconchia</taxon>
        <taxon>Palaeoheterodonta</taxon>
        <taxon>Unionida</taxon>
        <taxon>Unionoidea</taxon>
        <taxon>Unionidae</taxon>
        <taxon>Ambleminae</taxon>
        <taxon>Lampsilini</taxon>
        <taxon>Potamilus</taxon>
    </lineage>
</organism>
<evidence type="ECO:0000256" key="2">
    <source>
        <dbReference type="PROSITE-ProRule" id="PRU00059"/>
    </source>
</evidence>
<comment type="caution">
    <text evidence="2">Lacks conserved residue(s) required for the propagation of feature annotation.</text>
</comment>
<dbReference type="Gene3D" id="2.60.120.290">
    <property type="entry name" value="Spermadhesin, CUB domain"/>
    <property type="match status" value="1"/>
</dbReference>
<dbReference type="EMBL" id="JAEAOA010001808">
    <property type="protein sequence ID" value="KAK3603497.1"/>
    <property type="molecule type" value="Genomic_DNA"/>
</dbReference>
<feature type="disulfide bond" evidence="2">
    <location>
        <begin position="3"/>
        <end position="30"/>
    </location>
</feature>
<evidence type="ECO:0000259" key="3">
    <source>
        <dbReference type="PROSITE" id="PS01180"/>
    </source>
</evidence>
<keyword evidence="1 2" id="KW-1015">Disulfide bond</keyword>
<dbReference type="InterPro" id="IPR000859">
    <property type="entry name" value="CUB_dom"/>
</dbReference>
<feature type="domain" description="CUB" evidence="3">
    <location>
        <begin position="3"/>
        <end position="64"/>
    </location>
</feature>
<dbReference type="InterPro" id="IPR035914">
    <property type="entry name" value="Sperma_CUB_dom_sf"/>
</dbReference>
<dbReference type="SUPFAM" id="SSF49854">
    <property type="entry name" value="Spermadhesin, CUB domain"/>
    <property type="match status" value="1"/>
</dbReference>
<protein>
    <recommendedName>
        <fullName evidence="3">CUB domain-containing protein</fullName>
    </recommendedName>
</protein>
<evidence type="ECO:0000256" key="1">
    <source>
        <dbReference type="ARBA" id="ARBA00023157"/>
    </source>
</evidence>
<dbReference type="PROSITE" id="PS01180">
    <property type="entry name" value="CUB"/>
    <property type="match status" value="1"/>
</dbReference>
<dbReference type="InterPro" id="IPR003366">
    <property type="entry name" value="CUB-like_dom"/>
</dbReference>
<accession>A0AAE0W7Q1</accession>
<keyword evidence="5" id="KW-1185">Reference proteome</keyword>
<comment type="caution">
    <text evidence="4">The sequence shown here is derived from an EMBL/GenBank/DDBJ whole genome shotgun (WGS) entry which is preliminary data.</text>
</comment>
<dbReference type="Proteomes" id="UP001195483">
    <property type="component" value="Unassembled WGS sequence"/>
</dbReference>
<reference evidence="4" key="3">
    <citation type="submission" date="2023-05" db="EMBL/GenBank/DDBJ databases">
        <authorList>
            <person name="Smith C.H."/>
        </authorList>
    </citation>
    <scope>NUCLEOTIDE SEQUENCE</scope>
    <source>
        <strain evidence="4">CHS0354</strain>
        <tissue evidence="4">Mantle</tissue>
    </source>
</reference>
<reference evidence="4" key="1">
    <citation type="journal article" date="2021" name="Genome Biol. Evol.">
        <title>A High-Quality Reference Genome for a Parasitic Bivalve with Doubly Uniparental Inheritance (Bivalvia: Unionida).</title>
        <authorList>
            <person name="Smith C.H."/>
        </authorList>
    </citation>
    <scope>NUCLEOTIDE SEQUENCE</scope>
    <source>
        <strain evidence="4">CHS0354</strain>
    </source>
</reference>
<name>A0AAE0W7Q1_9BIVA</name>
<gene>
    <name evidence="4" type="ORF">CHS0354_030339</name>
</gene>
<proteinExistence type="predicted"/>
<dbReference type="Pfam" id="PF02408">
    <property type="entry name" value="CUB_2"/>
    <property type="match status" value="1"/>
</dbReference>
<dbReference type="AlphaFoldDB" id="A0AAE0W7Q1"/>
<reference evidence="4" key="2">
    <citation type="journal article" date="2021" name="Genome Biol. Evol.">
        <title>Developing a high-quality reference genome for a parasitic bivalve with doubly uniparental inheritance (Bivalvia: Unionida).</title>
        <authorList>
            <person name="Smith C.H."/>
        </authorList>
    </citation>
    <scope>NUCLEOTIDE SEQUENCE</scope>
    <source>
        <strain evidence="4">CHS0354</strain>
        <tissue evidence="4">Mantle</tissue>
    </source>
</reference>
<evidence type="ECO:0000313" key="5">
    <source>
        <dbReference type="Proteomes" id="UP001195483"/>
    </source>
</evidence>
<evidence type="ECO:0000313" key="4">
    <source>
        <dbReference type="EMBL" id="KAK3603497.1"/>
    </source>
</evidence>